<evidence type="ECO:0000256" key="3">
    <source>
        <dbReference type="ARBA" id="ARBA00023145"/>
    </source>
</evidence>
<comment type="caution">
    <text evidence="10">The sequence shown here is derived from an EMBL/GenBank/DDBJ whole genome shotgun (WGS) entry which is preliminary data.</text>
</comment>
<keyword evidence="2" id="KW-0106">Calcium</keyword>
<feature type="signal peptide" evidence="8">
    <location>
        <begin position="1"/>
        <end position="24"/>
    </location>
</feature>
<dbReference type="OMA" id="PEMYNDI"/>
<proteinExistence type="inferred from homology"/>
<name>A0A0L0CD81_LUCCU</name>
<dbReference type="PROSITE" id="PS50240">
    <property type="entry name" value="TRYPSIN_DOM"/>
    <property type="match status" value="1"/>
</dbReference>
<evidence type="ECO:0000256" key="2">
    <source>
        <dbReference type="ARBA" id="ARBA00022837"/>
    </source>
</evidence>
<dbReference type="PRINTS" id="PR00722">
    <property type="entry name" value="CHYMOTRYPSIN"/>
</dbReference>
<evidence type="ECO:0000313" key="10">
    <source>
        <dbReference type="EMBL" id="KNC30172.1"/>
    </source>
</evidence>
<keyword evidence="1 8" id="KW-0732">Signal</keyword>
<dbReference type="InterPro" id="IPR033116">
    <property type="entry name" value="TRYPSIN_SER"/>
</dbReference>
<evidence type="ECO:0000256" key="7">
    <source>
        <dbReference type="RuleBase" id="RU363034"/>
    </source>
</evidence>
<protein>
    <submittedName>
        <fullName evidence="10">Serine protease snake</fullName>
    </submittedName>
</protein>
<accession>A0A0L0CD81</accession>
<comment type="similarity">
    <text evidence="6">Belongs to the peptidase S1 family. CLIP subfamily.</text>
</comment>
<dbReference type="InterPro" id="IPR043504">
    <property type="entry name" value="Peptidase_S1_PA_chymotrypsin"/>
</dbReference>
<keyword evidence="5" id="KW-0325">Glycoprotein</keyword>
<dbReference type="STRING" id="7375.A0A0L0CD81"/>
<keyword evidence="7" id="KW-0720">Serine protease</keyword>
<evidence type="ECO:0000259" key="9">
    <source>
        <dbReference type="PROSITE" id="PS50240"/>
    </source>
</evidence>
<evidence type="ECO:0000256" key="6">
    <source>
        <dbReference type="ARBA" id="ARBA00024195"/>
    </source>
</evidence>
<dbReference type="InterPro" id="IPR009003">
    <property type="entry name" value="Peptidase_S1_PA"/>
</dbReference>
<keyword evidence="7 10" id="KW-0645">Protease</keyword>
<evidence type="ECO:0000256" key="4">
    <source>
        <dbReference type="ARBA" id="ARBA00023157"/>
    </source>
</evidence>
<dbReference type="CDD" id="cd00190">
    <property type="entry name" value="Tryp_SPc"/>
    <property type="match status" value="1"/>
</dbReference>
<dbReference type="OrthoDB" id="6339452at2759"/>
<dbReference type="SUPFAM" id="SSF50494">
    <property type="entry name" value="Trypsin-like serine proteases"/>
    <property type="match status" value="1"/>
</dbReference>
<dbReference type="PROSITE" id="PS00135">
    <property type="entry name" value="TRYPSIN_SER"/>
    <property type="match status" value="1"/>
</dbReference>
<dbReference type="Proteomes" id="UP000037069">
    <property type="component" value="Unassembled WGS sequence"/>
</dbReference>
<dbReference type="GO" id="GO:0004252">
    <property type="term" value="F:serine-type endopeptidase activity"/>
    <property type="evidence" value="ECO:0007669"/>
    <property type="project" value="InterPro"/>
</dbReference>
<dbReference type="PANTHER" id="PTHR24256">
    <property type="entry name" value="TRYPTASE-RELATED"/>
    <property type="match status" value="1"/>
</dbReference>
<feature type="chain" id="PRO_5005536204" evidence="8">
    <location>
        <begin position="25"/>
        <end position="358"/>
    </location>
</feature>
<organism evidence="10 11">
    <name type="scientific">Lucilia cuprina</name>
    <name type="common">Green bottle fly</name>
    <name type="synonym">Australian sheep blowfly</name>
    <dbReference type="NCBI Taxonomy" id="7375"/>
    <lineage>
        <taxon>Eukaryota</taxon>
        <taxon>Metazoa</taxon>
        <taxon>Ecdysozoa</taxon>
        <taxon>Arthropoda</taxon>
        <taxon>Hexapoda</taxon>
        <taxon>Insecta</taxon>
        <taxon>Pterygota</taxon>
        <taxon>Neoptera</taxon>
        <taxon>Endopterygota</taxon>
        <taxon>Diptera</taxon>
        <taxon>Brachycera</taxon>
        <taxon>Muscomorpha</taxon>
        <taxon>Oestroidea</taxon>
        <taxon>Calliphoridae</taxon>
        <taxon>Luciliinae</taxon>
        <taxon>Lucilia</taxon>
    </lineage>
</organism>
<keyword evidence="11" id="KW-1185">Reference proteome</keyword>
<dbReference type="SMART" id="SM00020">
    <property type="entry name" value="Tryp_SPc"/>
    <property type="match status" value="1"/>
</dbReference>
<keyword evidence="7" id="KW-0378">Hydrolase</keyword>
<dbReference type="InterPro" id="IPR051487">
    <property type="entry name" value="Ser/Thr_Proteases_Immune/Dev"/>
</dbReference>
<keyword evidence="3" id="KW-0865">Zymogen</keyword>
<dbReference type="AlphaFoldDB" id="A0A0L0CD81"/>
<sequence>MFKTSIILLIFGTLITKHSLFTNANECSLNTECVHIRECPRVLNNFHLIRNKPYCNLNQKGTHVCCLKPPEKYTQEKDEDIRSVRECKSIQRYRNSCEKSLIVSGKKAEAKEFPFMALLFYKHEDTVNYLCGGTLISNKYVLTAAHCFFVYSPPNWVRLGELDYSTTTDDASPVDYEIKNTITHPQYFTTDIQEKYNDIALVELVKEVEFNDYIMPACLPLVDGRDFQEYLAAGWGRPNDTTLEMTPHLLKVKLDRFDDDTCISKVEQTEELKYGVNKRTQMCAGSFTDKRDTCMGDSGGPLFVDHPDYKCLFLVLGITSFSHGGCGNVGHPAVYTRIQLYLDWIEQIVWKEAAKLSK</sequence>
<evidence type="ECO:0000256" key="8">
    <source>
        <dbReference type="SAM" id="SignalP"/>
    </source>
</evidence>
<dbReference type="InterPro" id="IPR001314">
    <property type="entry name" value="Peptidase_S1A"/>
</dbReference>
<gene>
    <name evidence="10" type="ORF">FF38_07658</name>
</gene>
<reference evidence="10 11" key="1">
    <citation type="journal article" date="2015" name="Nat. Commun.">
        <title>Lucilia cuprina genome unlocks parasitic fly biology to underpin future interventions.</title>
        <authorList>
            <person name="Anstead C.A."/>
            <person name="Korhonen P.K."/>
            <person name="Young N.D."/>
            <person name="Hall R.S."/>
            <person name="Jex A.R."/>
            <person name="Murali S.C."/>
            <person name="Hughes D.S."/>
            <person name="Lee S.F."/>
            <person name="Perry T."/>
            <person name="Stroehlein A.J."/>
            <person name="Ansell B.R."/>
            <person name="Breugelmans B."/>
            <person name="Hofmann A."/>
            <person name="Qu J."/>
            <person name="Dugan S."/>
            <person name="Lee S.L."/>
            <person name="Chao H."/>
            <person name="Dinh H."/>
            <person name="Han Y."/>
            <person name="Doddapaneni H.V."/>
            <person name="Worley K.C."/>
            <person name="Muzny D.M."/>
            <person name="Ioannidis P."/>
            <person name="Waterhouse R.M."/>
            <person name="Zdobnov E.M."/>
            <person name="James P.J."/>
            <person name="Bagnall N.H."/>
            <person name="Kotze A.C."/>
            <person name="Gibbs R.A."/>
            <person name="Richards S."/>
            <person name="Batterham P."/>
            <person name="Gasser R.B."/>
        </authorList>
    </citation>
    <scope>NUCLEOTIDE SEQUENCE [LARGE SCALE GENOMIC DNA]</scope>
    <source>
        <strain evidence="10 11">LS</strain>
        <tissue evidence="10">Full body</tissue>
    </source>
</reference>
<dbReference type="InterPro" id="IPR001254">
    <property type="entry name" value="Trypsin_dom"/>
</dbReference>
<evidence type="ECO:0000256" key="5">
    <source>
        <dbReference type="ARBA" id="ARBA00023180"/>
    </source>
</evidence>
<dbReference type="Pfam" id="PF00089">
    <property type="entry name" value="Trypsin"/>
    <property type="match status" value="1"/>
</dbReference>
<dbReference type="EMBL" id="JRES01000563">
    <property type="protein sequence ID" value="KNC30172.1"/>
    <property type="molecule type" value="Genomic_DNA"/>
</dbReference>
<evidence type="ECO:0000313" key="11">
    <source>
        <dbReference type="Proteomes" id="UP000037069"/>
    </source>
</evidence>
<evidence type="ECO:0000256" key="1">
    <source>
        <dbReference type="ARBA" id="ARBA00022729"/>
    </source>
</evidence>
<feature type="domain" description="Peptidase S1" evidence="9">
    <location>
        <begin position="102"/>
        <end position="350"/>
    </location>
</feature>
<keyword evidence="4" id="KW-1015">Disulfide bond</keyword>
<dbReference type="PROSITE" id="PS00134">
    <property type="entry name" value="TRYPSIN_HIS"/>
    <property type="match status" value="1"/>
</dbReference>
<dbReference type="FunFam" id="2.40.10.10:FF:000028">
    <property type="entry name" value="Serine protease easter"/>
    <property type="match status" value="1"/>
</dbReference>
<dbReference type="InterPro" id="IPR018114">
    <property type="entry name" value="TRYPSIN_HIS"/>
</dbReference>
<dbReference type="GO" id="GO:0006508">
    <property type="term" value="P:proteolysis"/>
    <property type="evidence" value="ECO:0007669"/>
    <property type="project" value="UniProtKB-KW"/>
</dbReference>
<dbReference type="Gene3D" id="2.40.10.10">
    <property type="entry name" value="Trypsin-like serine proteases"/>
    <property type="match status" value="2"/>
</dbReference>